<evidence type="ECO:0000256" key="1">
    <source>
        <dbReference type="SAM" id="Phobius"/>
    </source>
</evidence>
<dbReference type="RefSeq" id="WP_085051169.1">
    <property type="nucleotide sequence ID" value="NZ_LNQR01000025.1"/>
</dbReference>
<dbReference type="EMBL" id="LNQR01000025">
    <property type="protein sequence ID" value="KWT91988.1"/>
    <property type="molecule type" value="Genomic_DNA"/>
</dbReference>
<dbReference type="InterPro" id="IPR024623">
    <property type="entry name" value="YtxH"/>
</dbReference>
<accession>A0ABR5SJD2</accession>
<gene>
    <name evidence="2" type="ORF">ASN18_0640</name>
</gene>
<dbReference type="InterPro" id="IPR052928">
    <property type="entry name" value="Desiccation-related_membrane"/>
</dbReference>
<proteinExistence type="predicted"/>
<name>A0ABR5SJD2_9BACT</name>
<dbReference type="PANTHER" id="PTHR35792">
    <property type="entry name" value="GENERAL STRESS PROTEIN"/>
    <property type="match status" value="1"/>
</dbReference>
<evidence type="ECO:0008006" key="4">
    <source>
        <dbReference type="Google" id="ProtNLM"/>
    </source>
</evidence>
<dbReference type="Pfam" id="PF12732">
    <property type="entry name" value="YtxH"/>
    <property type="match status" value="1"/>
</dbReference>
<dbReference type="Proteomes" id="UP000060487">
    <property type="component" value="Unassembled WGS sequence"/>
</dbReference>
<feature type="transmembrane region" description="Helical" evidence="1">
    <location>
        <begin position="12"/>
        <end position="34"/>
    </location>
</feature>
<evidence type="ECO:0000313" key="3">
    <source>
        <dbReference type="Proteomes" id="UP000060487"/>
    </source>
</evidence>
<evidence type="ECO:0000313" key="2">
    <source>
        <dbReference type="EMBL" id="KWT91988.1"/>
    </source>
</evidence>
<sequence>MSREHCTHSSLSVVLAFLLGGLFGVGIAILVAPVPGEQTRRRLKEAAEEIKDHTVHYVDETKGKVVAIIEKGKELTEETLADLAGSCACSRDIKDKGNGAA</sequence>
<organism evidence="2 3">
    <name type="scientific">Candidatus Magnetominusculus xianensis</name>
    <dbReference type="NCBI Taxonomy" id="1748249"/>
    <lineage>
        <taxon>Bacteria</taxon>
        <taxon>Pseudomonadati</taxon>
        <taxon>Nitrospirota</taxon>
        <taxon>Nitrospiria</taxon>
        <taxon>Nitrospirales</taxon>
        <taxon>Nitrospiraceae</taxon>
        <taxon>Candidatus Magnetominusculus</taxon>
    </lineage>
</organism>
<keyword evidence="1" id="KW-1133">Transmembrane helix</keyword>
<keyword evidence="1" id="KW-0812">Transmembrane</keyword>
<dbReference type="PANTHER" id="PTHR35792:SF2">
    <property type="entry name" value="GENERAL STRESS PROTEIN"/>
    <property type="match status" value="1"/>
</dbReference>
<protein>
    <recommendedName>
        <fullName evidence="4">YtxH domain-containing protein</fullName>
    </recommendedName>
</protein>
<comment type="caution">
    <text evidence="2">The sequence shown here is derived from an EMBL/GenBank/DDBJ whole genome shotgun (WGS) entry which is preliminary data.</text>
</comment>
<keyword evidence="1" id="KW-0472">Membrane</keyword>
<reference evidence="2 3" key="1">
    <citation type="submission" date="2015-11" db="EMBL/GenBank/DDBJ databases">
        <authorList>
            <person name="Lin W."/>
        </authorList>
    </citation>
    <scope>NUCLEOTIDE SEQUENCE [LARGE SCALE GENOMIC DNA]</scope>
    <source>
        <strain evidence="2 3">HCH-1</strain>
    </source>
</reference>
<keyword evidence="3" id="KW-1185">Reference proteome</keyword>